<dbReference type="InterPro" id="IPR036047">
    <property type="entry name" value="F-box-like_dom_sf"/>
</dbReference>
<organism evidence="2 3">
    <name type="scientific">Erythranthe guttata</name>
    <name type="common">Yellow monkey flower</name>
    <name type="synonym">Mimulus guttatus</name>
    <dbReference type="NCBI Taxonomy" id="4155"/>
    <lineage>
        <taxon>Eukaryota</taxon>
        <taxon>Viridiplantae</taxon>
        <taxon>Streptophyta</taxon>
        <taxon>Embryophyta</taxon>
        <taxon>Tracheophyta</taxon>
        <taxon>Spermatophyta</taxon>
        <taxon>Magnoliopsida</taxon>
        <taxon>eudicotyledons</taxon>
        <taxon>Gunneridae</taxon>
        <taxon>Pentapetalae</taxon>
        <taxon>asterids</taxon>
        <taxon>lamiids</taxon>
        <taxon>Lamiales</taxon>
        <taxon>Phrymaceae</taxon>
        <taxon>Erythranthe</taxon>
    </lineage>
</organism>
<dbReference type="SMART" id="SM00256">
    <property type="entry name" value="FBOX"/>
    <property type="match status" value="1"/>
</dbReference>
<dbReference type="STRING" id="4155.A0A022QB26"/>
<dbReference type="KEGG" id="egt:105971791"/>
<dbReference type="PhylomeDB" id="A0A022QB26"/>
<dbReference type="PROSITE" id="PS50181">
    <property type="entry name" value="FBOX"/>
    <property type="match status" value="1"/>
</dbReference>
<accession>A0A022QB26</accession>
<dbReference type="OMA" id="LWAYPRR"/>
<keyword evidence="3" id="KW-1185">Reference proteome</keyword>
<proteinExistence type="predicted"/>
<dbReference type="eggNOG" id="ENOG502QWBT">
    <property type="taxonomic scope" value="Eukaryota"/>
</dbReference>
<feature type="domain" description="F-box" evidence="1">
    <location>
        <begin position="120"/>
        <end position="166"/>
    </location>
</feature>
<sequence>MGAQYLETKDEPIENYRILKVKESLSKPFQYVLACKELSFLLKNGYSQFPKYLQSLLFHDTVFAFTLLPEMPTQSAISAANSLLQSAEYALPKQKRAIAVKEYKHAIVASKRKSRTNQHDEDLTLPPQDVLVHIFSFLDVQSLASASEVCRSWNSAACENHLWKSLYVIYFSNSDVVTKGGGVKNHRVTKNEDNSGIGIDWRRAFKSSYKETCRRKFKSHRGCCYRCRSIVWISSNQCCNKLDLKDGSRHQIKLLSAPQIVDYIFGGMPVQESSSDSDSDIEDDSFLKLWAFPRQISG</sequence>
<dbReference type="Pfam" id="PF24104">
    <property type="entry name" value="At5g52880_ARM"/>
    <property type="match status" value="1"/>
</dbReference>
<dbReference type="AlphaFoldDB" id="A0A022QB26"/>
<evidence type="ECO:0000313" key="2">
    <source>
        <dbReference type="EMBL" id="EYU25171.1"/>
    </source>
</evidence>
<evidence type="ECO:0000259" key="1">
    <source>
        <dbReference type="PROSITE" id="PS50181"/>
    </source>
</evidence>
<dbReference type="Proteomes" id="UP000030748">
    <property type="component" value="Unassembled WGS sequence"/>
</dbReference>
<dbReference type="Pfam" id="PF12937">
    <property type="entry name" value="F-box-like"/>
    <property type="match status" value="1"/>
</dbReference>
<dbReference type="OrthoDB" id="10257471at2759"/>
<dbReference type="PANTHER" id="PTHR47744:SF1">
    <property type="entry name" value="OS05G0526300 PROTEIN"/>
    <property type="match status" value="1"/>
</dbReference>
<dbReference type="EMBL" id="KI632098">
    <property type="protein sequence ID" value="EYU25171.1"/>
    <property type="molecule type" value="Genomic_DNA"/>
</dbReference>
<dbReference type="PANTHER" id="PTHR47744">
    <property type="entry name" value="OS05G0526300 PROTEIN"/>
    <property type="match status" value="1"/>
</dbReference>
<name>A0A022QB26_ERYGU</name>
<evidence type="ECO:0000313" key="3">
    <source>
        <dbReference type="Proteomes" id="UP000030748"/>
    </source>
</evidence>
<gene>
    <name evidence="2" type="ORF">MIMGU_mgv1a010888mg</name>
</gene>
<reference evidence="2 3" key="1">
    <citation type="journal article" date="2013" name="Proc. Natl. Acad. Sci. U.S.A.">
        <title>Fine-scale variation in meiotic recombination in Mimulus inferred from population shotgun sequencing.</title>
        <authorList>
            <person name="Hellsten U."/>
            <person name="Wright K.M."/>
            <person name="Jenkins J."/>
            <person name="Shu S."/>
            <person name="Yuan Y."/>
            <person name="Wessler S.R."/>
            <person name="Schmutz J."/>
            <person name="Willis J.H."/>
            <person name="Rokhsar D.S."/>
        </authorList>
    </citation>
    <scope>NUCLEOTIDE SEQUENCE [LARGE SCALE GENOMIC DNA]</scope>
    <source>
        <strain evidence="3">cv. DUN x IM62</strain>
    </source>
</reference>
<dbReference type="Gene3D" id="1.20.1280.50">
    <property type="match status" value="1"/>
</dbReference>
<dbReference type="InterPro" id="IPR057039">
    <property type="entry name" value="At5g52880_ARM"/>
</dbReference>
<dbReference type="SUPFAM" id="SSF81383">
    <property type="entry name" value="F-box domain"/>
    <property type="match status" value="1"/>
</dbReference>
<protein>
    <recommendedName>
        <fullName evidence="1">F-box domain-containing protein</fullName>
    </recommendedName>
</protein>
<dbReference type="InterPro" id="IPR001810">
    <property type="entry name" value="F-box_dom"/>
</dbReference>